<proteinExistence type="inferred from homology"/>
<evidence type="ECO:0000259" key="7">
    <source>
        <dbReference type="Pfam" id="PF04542"/>
    </source>
</evidence>
<dbReference type="Proteomes" id="UP000316331">
    <property type="component" value="Unassembled WGS sequence"/>
</dbReference>
<keyword evidence="4" id="KW-0731">Sigma factor</keyword>
<reference evidence="10 11" key="1">
    <citation type="submission" date="2019-06" db="EMBL/GenBank/DDBJ databases">
        <title>Sequencing the genomes of 1000 actinobacteria strains.</title>
        <authorList>
            <person name="Klenk H.-P."/>
        </authorList>
    </citation>
    <scope>NUCLEOTIDE SEQUENCE [LARGE SCALE GENOMIC DNA]</scope>
    <source>
        <strain evidence="10 11">DSM 103495</strain>
    </source>
</reference>
<evidence type="ECO:0000256" key="3">
    <source>
        <dbReference type="ARBA" id="ARBA00023015"/>
    </source>
</evidence>
<name>A0A543F9N3_9NOCA</name>
<comment type="similarity">
    <text evidence="1">Belongs to the sigma-70 factor family. ECF subfamily.</text>
</comment>
<dbReference type="PANTHER" id="PTHR43133:SF65">
    <property type="entry name" value="ECF RNA POLYMERASE SIGMA FACTOR SIGG"/>
    <property type="match status" value="1"/>
</dbReference>
<dbReference type="InterPro" id="IPR013249">
    <property type="entry name" value="RNA_pol_sigma70_r4_t2"/>
</dbReference>
<dbReference type="Pfam" id="PF08281">
    <property type="entry name" value="Sigma70_r4_2"/>
    <property type="match status" value="1"/>
</dbReference>
<evidence type="ECO:0000256" key="4">
    <source>
        <dbReference type="ARBA" id="ARBA00023082"/>
    </source>
</evidence>
<dbReference type="AlphaFoldDB" id="A0A543F9N3"/>
<dbReference type="GO" id="GO:0003677">
    <property type="term" value="F:DNA binding"/>
    <property type="evidence" value="ECO:0007669"/>
    <property type="project" value="UniProtKB-KW"/>
</dbReference>
<dbReference type="GO" id="GO:0016987">
    <property type="term" value="F:sigma factor activity"/>
    <property type="evidence" value="ECO:0007669"/>
    <property type="project" value="UniProtKB-KW"/>
</dbReference>
<dbReference type="Pfam" id="PF04542">
    <property type="entry name" value="Sigma70_r2"/>
    <property type="match status" value="1"/>
</dbReference>
<protein>
    <submittedName>
        <fullName evidence="10">RNA polymerase ECF family sigma subunit</fullName>
    </submittedName>
</protein>
<dbReference type="Gene3D" id="1.10.1740.10">
    <property type="match status" value="1"/>
</dbReference>
<dbReference type="NCBIfam" id="NF006089">
    <property type="entry name" value="PRK08241.1"/>
    <property type="match status" value="1"/>
</dbReference>
<feature type="domain" description="RNA polymerase sigma factor 70 region 4 type 2" evidence="8">
    <location>
        <begin position="128"/>
        <end position="177"/>
    </location>
</feature>
<dbReference type="InterPro" id="IPR039425">
    <property type="entry name" value="RNA_pol_sigma-70-like"/>
</dbReference>
<comment type="subunit">
    <text evidence="2">Interacts transiently with the RNA polymerase catalytic core formed by RpoA, RpoB, RpoC and RpoZ (2 alpha, 1 beta, 1 beta' and 1 omega subunit) to form the RNA polymerase holoenzyme that can initiate transcription.</text>
</comment>
<evidence type="ECO:0000313" key="11">
    <source>
        <dbReference type="Proteomes" id="UP000316331"/>
    </source>
</evidence>
<dbReference type="Gene3D" id="1.10.10.10">
    <property type="entry name" value="Winged helix-like DNA-binding domain superfamily/Winged helix DNA-binding domain"/>
    <property type="match status" value="1"/>
</dbReference>
<dbReference type="InterPro" id="IPR013324">
    <property type="entry name" value="RNA_pol_sigma_r3/r4-like"/>
</dbReference>
<comment type="caution">
    <text evidence="10">The sequence shown here is derived from an EMBL/GenBank/DDBJ whole genome shotgun (WGS) entry which is preliminary data.</text>
</comment>
<evidence type="ECO:0000256" key="1">
    <source>
        <dbReference type="ARBA" id="ARBA00010641"/>
    </source>
</evidence>
<dbReference type="RefSeq" id="WP_141808810.1">
    <property type="nucleotide sequence ID" value="NZ_VFPG01000001.1"/>
</dbReference>
<keyword evidence="6" id="KW-0804">Transcription</keyword>
<dbReference type="GO" id="GO:0006352">
    <property type="term" value="P:DNA-templated transcription initiation"/>
    <property type="evidence" value="ECO:0007669"/>
    <property type="project" value="InterPro"/>
</dbReference>
<accession>A0A543F9N3</accession>
<keyword evidence="5" id="KW-0238">DNA-binding</keyword>
<dbReference type="InterPro" id="IPR014284">
    <property type="entry name" value="RNA_pol_sigma-70_dom"/>
</dbReference>
<evidence type="ECO:0000256" key="2">
    <source>
        <dbReference type="ARBA" id="ARBA00011344"/>
    </source>
</evidence>
<dbReference type="InterPro" id="IPR007627">
    <property type="entry name" value="RNA_pol_sigma70_r2"/>
</dbReference>
<dbReference type="InterPro" id="IPR037401">
    <property type="entry name" value="SnoaL-like"/>
</dbReference>
<dbReference type="OrthoDB" id="7376212at2"/>
<feature type="domain" description="RNA polymerase sigma-70 region 2" evidence="7">
    <location>
        <begin position="20"/>
        <end position="84"/>
    </location>
</feature>
<evidence type="ECO:0000259" key="9">
    <source>
        <dbReference type="Pfam" id="PF12680"/>
    </source>
</evidence>
<dbReference type="InterPro" id="IPR013325">
    <property type="entry name" value="RNA_pol_sigma_r2"/>
</dbReference>
<dbReference type="SUPFAM" id="SSF54427">
    <property type="entry name" value="NTF2-like"/>
    <property type="match status" value="1"/>
</dbReference>
<dbReference type="SUPFAM" id="SSF88659">
    <property type="entry name" value="Sigma3 and sigma4 domains of RNA polymerase sigma factors"/>
    <property type="match status" value="1"/>
</dbReference>
<dbReference type="EMBL" id="VFPG01000001">
    <property type="protein sequence ID" value="TQM30546.1"/>
    <property type="molecule type" value="Genomic_DNA"/>
</dbReference>
<dbReference type="NCBIfam" id="TIGR02960">
    <property type="entry name" value="SigX5"/>
    <property type="match status" value="1"/>
</dbReference>
<dbReference type="InterPro" id="IPR014305">
    <property type="entry name" value="RNA_pol_sigma-G_actinobac"/>
</dbReference>
<dbReference type="Pfam" id="PF12680">
    <property type="entry name" value="SnoaL_2"/>
    <property type="match status" value="1"/>
</dbReference>
<dbReference type="PANTHER" id="PTHR43133">
    <property type="entry name" value="RNA POLYMERASE ECF-TYPE SIGMA FACTO"/>
    <property type="match status" value="1"/>
</dbReference>
<evidence type="ECO:0000259" key="8">
    <source>
        <dbReference type="Pfam" id="PF08281"/>
    </source>
</evidence>
<keyword evidence="11" id="KW-1185">Reference proteome</keyword>
<dbReference type="SUPFAM" id="SSF88946">
    <property type="entry name" value="Sigma2 domain of RNA polymerase sigma factors"/>
    <property type="match status" value="1"/>
</dbReference>
<evidence type="ECO:0000256" key="6">
    <source>
        <dbReference type="ARBA" id="ARBA00023163"/>
    </source>
</evidence>
<keyword evidence="3" id="KW-0805">Transcription regulation</keyword>
<evidence type="ECO:0000256" key="5">
    <source>
        <dbReference type="ARBA" id="ARBA00023125"/>
    </source>
</evidence>
<gene>
    <name evidence="10" type="ORF">FB390_2174</name>
</gene>
<sequence>MTAGSVRTAEAEFERMVAPLRAELHVHCYRMLGSTHDADDAVQESLVRAWRNLDKLTDPAGLRPWLYRIATNRCLTLLETRRRRELPVDLSPGAPLTDIAWLEPYPDADVRGRAPEARYAAREAVELAFVAALQYLPGLQRAALVLRDVLGFSARETAELLEISVASANSALQRARAGVEARLPAQSQQRALHTMADHEIRELAGQYAAAWESGDVTAIVALLSADAKYSMPPLPEWYEGQAAIREFLLGGPLRYRWRFLLTSANGQLAFGTYLWEEERAVFAAMALDVVAVREGRISEVVSFLEPALFPSFGLPLDLSA</sequence>
<organism evidence="10 11">
    <name type="scientific">Nocardia bhagyanarayanae</name>
    <dbReference type="NCBI Taxonomy" id="1215925"/>
    <lineage>
        <taxon>Bacteria</taxon>
        <taxon>Bacillati</taxon>
        <taxon>Actinomycetota</taxon>
        <taxon>Actinomycetes</taxon>
        <taxon>Mycobacteriales</taxon>
        <taxon>Nocardiaceae</taxon>
        <taxon>Nocardia</taxon>
    </lineage>
</organism>
<dbReference type="Gene3D" id="3.10.450.50">
    <property type="match status" value="1"/>
</dbReference>
<feature type="domain" description="SnoaL-like" evidence="9">
    <location>
        <begin position="206"/>
        <end position="299"/>
    </location>
</feature>
<dbReference type="InterPro" id="IPR036388">
    <property type="entry name" value="WH-like_DNA-bd_sf"/>
</dbReference>
<evidence type="ECO:0000313" key="10">
    <source>
        <dbReference type="EMBL" id="TQM30546.1"/>
    </source>
</evidence>
<dbReference type="NCBIfam" id="TIGR02937">
    <property type="entry name" value="sigma70-ECF"/>
    <property type="match status" value="1"/>
</dbReference>
<dbReference type="InterPro" id="IPR032710">
    <property type="entry name" value="NTF2-like_dom_sf"/>
</dbReference>